<evidence type="ECO:0000313" key="4">
    <source>
        <dbReference type="EMBL" id="MFN0293615.1"/>
    </source>
</evidence>
<feature type="domain" description="FecR protein" evidence="2">
    <location>
        <begin position="134"/>
        <end position="225"/>
    </location>
</feature>
<proteinExistence type="predicted"/>
<dbReference type="PANTHER" id="PTHR30273">
    <property type="entry name" value="PERIPLASMIC SIGNAL SENSOR AND SIGMA FACTOR ACTIVATOR FECR-RELATED"/>
    <property type="match status" value="1"/>
</dbReference>
<dbReference type="Proteomes" id="UP001517367">
    <property type="component" value="Unassembled WGS sequence"/>
</dbReference>
<dbReference type="InterPro" id="IPR032508">
    <property type="entry name" value="FecR_C"/>
</dbReference>
<dbReference type="EMBL" id="SRMP02000050">
    <property type="protein sequence ID" value="MFN0293615.1"/>
    <property type="molecule type" value="Genomic_DNA"/>
</dbReference>
<dbReference type="Gene3D" id="3.55.50.30">
    <property type="match status" value="1"/>
</dbReference>
<sequence length="334" mass="37633">MKLTNSIKQAIHKLFTGHSKREDFEIINNWYHSDDKDVLVVENSMEVVKNNIRKKIDSKYRKNNLYLYSKRIISAAAVLIIAGVSIFYFKTQQDDNVIYGGPKLNVLTTTNNSLKSSLEIEGKINYADNKITAVHSANAEIFNVTLEDGSKVWLNAASSLEKLNFDANERRVRLVGEAFFEVAKDSSRPFFVETTQQTVRVLGTKFNLKSYPNQKETLTLVEGKVSTISQEDNEAVLIAGESITLDKGKILPEAFKENNLLWKEQVFAFEDETLAEILDKISKWYNVTTSNVPASNKHISGKIGANASIYEVLNMLSLVSNEQIVLEKNVVVVK</sequence>
<accession>A0ABW9JN09</accession>
<keyword evidence="1" id="KW-0472">Membrane</keyword>
<feature type="domain" description="Protein FecR C-terminal" evidence="3">
    <location>
        <begin position="267"/>
        <end position="332"/>
    </location>
</feature>
<name>A0ABW9JN09_9SPHI</name>
<keyword evidence="5" id="KW-1185">Reference proteome</keyword>
<dbReference type="Pfam" id="PF04773">
    <property type="entry name" value="FecR"/>
    <property type="match status" value="1"/>
</dbReference>
<feature type="transmembrane region" description="Helical" evidence="1">
    <location>
        <begin position="72"/>
        <end position="89"/>
    </location>
</feature>
<comment type="caution">
    <text evidence="4">The sequence shown here is derived from an EMBL/GenBank/DDBJ whole genome shotgun (WGS) entry which is preliminary data.</text>
</comment>
<reference evidence="4 5" key="1">
    <citation type="submission" date="2024-12" db="EMBL/GenBank/DDBJ databases">
        <authorList>
            <person name="Hu S."/>
        </authorList>
    </citation>
    <scope>NUCLEOTIDE SEQUENCE [LARGE SCALE GENOMIC DNA]</scope>
    <source>
        <strain evidence="4 5">P-25</strain>
    </source>
</reference>
<dbReference type="PANTHER" id="PTHR30273:SF2">
    <property type="entry name" value="PROTEIN FECR"/>
    <property type="match status" value="1"/>
</dbReference>
<gene>
    <name evidence="4" type="ORF">E5L68_019715</name>
</gene>
<dbReference type="Pfam" id="PF16344">
    <property type="entry name" value="FecR_C"/>
    <property type="match status" value="1"/>
</dbReference>
<organism evidence="4 5">
    <name type="scientific">Pedobacter helvus</name>
    <dbReference type="NCBI Taxonomy" id="2563444"/>
    <lineage>
        <taxon>Bacteria</taxon>
        <taxon>Pseudomonadati</taxon>
        <taxon>Bacteroidota</taxon>
        <taxon>Sphingobacteriia</taxon>
        <taxon>Sphingobacteriales</taxon>
        <taxon>Sphingobacteriaceae</taxon>
        <taxon>Pedobacter</taxon>
    </lineage>
</organism>
<keyword evidence="1" id="KW-0812">Transmembrane</keyword>
<evidence type="ECO:0000313" key="5">
    <source>
        <dbReference type="Proteomes" id="UP001517367"/>
    </source>
</evidence>
<dbReference type="RefSeq" id="WP_138729274.1">
    <property type="nucleotide sequence ID" value="NZ_SRMP02000050.1"/>
</dbReference>
<dbReference type="InterPro" id="IPR012373">
    <property type="entry name" value="Ferrdict_sens_TM"/>
</dbReference>
<protein>
    <submittedName>
        <fullName evidence="4">FecR family protein</fullName>
    </submittedName>
</protein>
<evidence type="ECO:0000259" key="2">
    <source>
        <dbReference type="Pfam" id="PF04773"/>
    </source>
</evidence>
<keyword evidence="1" id="KW-1133">Transmembrane helix</keyword>
<dbReference type="InterPro" id="IPR006860">
    <property type="entry name" value="FecR"/>
</dbReference>
<evidence type="ECO:0000259" key="3">
    <source>
        <dbReference type="Pfam" id="PF16344"/>
    </source>
</evidence>
<evidence type="ECO:0000256" key="1">
    <source>
        <dbReference type="SAM" id="Phobius"/>
    </source>
</evidence>
<dbReference type="Gene3D" id="2.60.120.1440">
    <property type="match status" value="1"/>
</dbReference>